<evidence type="ECO:0000313" key="1">
    <source>
        <dbReference type="EMBL" id="HGN37264.1"/>
    </source>
</evidence>
<organism evidence="1">
    <name type="scientific">Ignisphaera aggregans</name>
    <dbReference type="NCBI Taxonomy" id="334771"/>
    <lineage>
        <taxon>Archaea</taxon>
        <taxon>Thermoproteota</taxon>
        <taxon>Thermoprotei</taxon>
        <taxon>Desulfurococcales</taxon>
        <taxon>Desulfurococcaceae</taxon>
        <taxon>Ignisphaera</taxon>
    </lineage>
</organism>
<dbReference type="AlphaFoldDB" id="A0A7J3I928"/>
<sequence length="121" mass="14617">MEFEIDIDREEIENYSVLETVLNDDLCKAILLVLLKNRAFDQNHALPTPDIHRTIKIKIDRSAKYLQIWKRLYKLMEYGIVDRIEDNPVRWYVKGEYVNKIIEKFSKIELPETKQMEFKQQ</sequence>
<reference evidence="1" key="1">
    <citation type="journal article" date="2020" name="mSystems">
        <title>Genome- and Community-Level Interaction Insights into Carbon Utilization and Element Cycling Functions of Hydrothermarchaeota in Hydrothermal Sediment.</title>
        <authorList>
            <person name="Zhou Z."/>
            <person name="Liu Y."/>
            <person name="Xu W."/>
            <person name="Pan J."/>
            <person name="Luo Z.H."/>
            <person name="Li M."/>
        </authorList>
    </citation>
    <scope>NUCLEOTIDE SEQUENCE [LARGE SCALE GENOMIC DNA]</scope>
    <source>
        <strain evidence="1">SpSt-618</strain>
    </source>
</reference>
<name>A0A7J3I928_9CREN</name>
<accession>A0A7J3I928</accession>
<dbReference type="EMBL" id="DTAI01000206">
    <property type="protein sequence ID" value="HGN37264.1"/>
    <property type="molecule type" value="Genomic_DNA"/>
</dbReference>
<proteinExistence type="predicted"/>
<protein>
    <submittedName>
        <fullName evidence="1">Uncharacterized protein</fullName>
    </submittedName>
</protein>
<comment type="caution">
    <text evidence="1">The sequence shown here is derived from an EMBL/GenBank/DDBJ whole genome shotgun (WGS) entry which is preliminary data.</text>
</comment>
<gene>
    <name evidence="1" type="ORF">ENT87_06935</name>
</gene>